<accession>B4KWP1</accession>
<dbReference type="Pfam" id="PF00379">
    <property type="entry name" value="Chitin_bind_4"/>
    <property type="match status" value="1"/>
</dbReference>
<dbReference type="PANTHER" id="PTHR10380">
    <property type="entry name" value="CUTICLE PROTEIN"/>
    <property type="match status" value="1"/>
</dbReference>
<dbReference type="PhylomeDB" id="B4KWP1"/>
<proteinExistence type="predicted"/>
<keyword evidence="4" id="KW-0732">Signal</keyword>
<dbReference type="PANTHER" id="PTHR10380:SF218">
    <property type="entry name" value="ADULT CUTICLE PROTEIN 65AA-RELATED"/>
    <property type="match status" value="1"/>
</dbReference>
<evidence type="ECO:0000256" key="4">
    <source>
        <dbReference type="SAM" id="SignalP"/>
    </source>
</evidence>
<evidence type="ECO:0000256" key="3">
    <source>
        <dbReference type="SAM" id="MobiDB-lite"/>
    </source>
</evidence>
<dbReference type="EMBL" id="CH933809">
    <property type="protein sequence ID" value="EDW17488.1"/>
    <property type="molecule type" value="Genomic_DNA"/>
</dbReference>
<dbReference type="InterPro" id="IPR000618">
    <property type="entry name" value="Insect_cuticle"/>
</dbReference>
<dbReference type="InParanoid" id="B4KWP1"/>
<dbReference type="GO" id="GO:0062129">
    <property type="term" value="C:chitin-based extracellular matrix"/>
    <property type="evidence" value="ECO:0007669"/>
    <property type="project" value="TreeGrafter"/>
</dbReference>
<feature type="chain" id="PRO_5002814830" evidence="4">
    <location>
        <begin position="21"/>
        <end position="116"/>
    </location>
</feature>
<dbReference type="PROSITE" id="PS51155">
    <property type="entry name" value="CHIT_BIND_RR_2"/>
    <property type="match status" value="1"/>
</dbReference>
<name>B4KWP1_DROMO</name>
<evidence type="ECO:0000256" key="1">
    <source>
        <dbReference type="ARBA" id="ARBA00022460"/>
    </source>
</evidence>
<dbReference type="GO" id="GO:0008010">
    <property type="term" value="F:structural constituent of chitin-based larval cuticle"/>
    <property type="evidence" value="ECO:0007669"/>
    <property type="project" value="TreeGrafter"/>
</dbReference>
<dbReference type="AlphaFoldDB" id="B4KWP1"/>
<reference evidence="5 6" key="1">
    <citation type="journal article" date="2007" name="Nature">
        <title>Evolution of genes and genomes on the Drosophila phylogeny.</title>
        <authorList>
            <consortium name="Drosophila 12 Genomes Consortium"/>
            <person name="Clark A.G."/>
            <person name="Eisen M.B."/>
            <person name="Smith D.R."/>
            <person name="Bergman C.M."/>
            <person name="Oliver B."/>
            <person name="Markow T.A."/>
            <person name="Kaufman T.C."/>
            <person name="Kellis M."/>
            <person name="Gelbart W."/>
            <person name="Iyer V.N."/>
            <person name="Pollard D.A."/>
            <person name="Sackton T.B."/>
            <person name="Larracuente A.M."/>
            <person name="Singh N.D."/>
            <person name="Abad J.P."/>
            <person name="Abt D.N."/>
            <person name="Adryan B."/>
            <person name="Aguade M."/>
            <person name="Akashi H."/>
            <person name="Anderson W.W."/>
            <person name="Aquadro C.F."/>
            <person name="Ardell D.H."/>
            <person name="Arguello R."/>
            <person name="Artieri C.G."/>
            <person name="Barbash D.A."/>
            <person name="Barker D."/>
            <person name="Barsanti P."/>
            <person name="Batterham P."/>
            <person name="Batzoglou S."/>
            <person name="Begun D."/>
            <person name="Bhutkar A."/>
            <person name="Blanco E."/>
            <person name="Bosak S.A."/>
            <person name="Bradley R.K."/>
            <person name="Brand A.D."/>
            <person name="Brent M.R."/>
            <person name="Brooks A.N."/>
            <person name="Brown R.H."/>
            <person name="Butlin R.K."/>
            <person name="Caggese C."/>
            <person name="Calvi B.R."/>
            <person name="Bernardo de Carvalho A."/>
            <person name="Caspi A."/>
            <person name="Castrezana S."/>
            <person name="Celniker S.E."/>
            <person name="Chang J.L."/>
            <person name="Chapple C."/>
            <person name="Chatterji S."/>
            <person name="Chinwalla A."/>
            <person name="Civetta A."/>
            <person name="Clifton S.W."/>
            <person name="Comeron J.M."/>
            <person name="Costello J.C."/>
            <person name="Coyne J.A."/>
            <person name="Daub J."/>
            <person name="David R.G."/>
            <person name="Delcher A.L."/>
            <person name="Delehaunty K."/>
            <person name="Do C.B."/>
            <person name="Ebling H."/>
            <person name="Edwards K."/>
            <person name="Eickbush T."/>
            <person name="Evans J.D."/>
            <person name="Filipski A."/>
            <person name="Findeiss S."/>
            <person name="Freyhult E."/>
            <person name="Fulton L."/>
            <person name="Fulton R."/>
            <person name="Garcia A.C."/>
            <person name="Gardiner A."/>
            <person name="Garfield D.A."/>
            <person name="Garvin B.E."/>
            <person name="Gibson G."/>
            <person name="Gilbert D."/>
            <person name="Gnerre S."/>
            <person name="Godfrey J."/>
            <person name="Good R."/>
            <person name="Gotea V."/>
            <person name="Gravely B."/>
            <person name="Greenberg A.J."/>
            <person name="Griffiths-Jones S."/>
            <person name="Gross S."/>
            <person name="Guigo R."/>
            <person name="Gustafson E.A."/>
            <person name="Haerty W."/>
            <person name="Hahn M.W."/>
            <person name="Halligan D.L."/>
            <person name="Halpern A.L."/>
            <person name="Halter G.M."/>
            <person name="Han M.V."/>
            <person name="Heger A."/>
            <person name="Hillier L."/>
            <person name="Hinrichs A.S."/>
            <person name="Holmes I."/>
            <person name="Hoskins R.A."/>
            <person name="Hubisz M.J."/>
            <person name="Hultmark D."/>
            <person name="Huntley M.A."/>
            <person name="Jaffe D.B."/>
            <person name="Jagadeeshan S."/>
            <person name="Jeck W.R."/>
            <person name="Johnson J."/>
            <person name="Jones C.D."/>
            <person name="Jordan W.C."/>
            <person name="Karpen G.H."/>
            <person name="Kataoka E."/>
            <person name="Keightley P.D."/>
            <person name="Kheradpour P."/>
            <person name="Kirkness E.F."/>
            <person name="Koerich L.B."/>
            <person name="Kristiansen K."/>
            <person name="Kudrna D."/>
            <person name="Kulathinal R.J."/>
            <person name="Kumar S."/>
            <person name="Kwok R."/>
            <person name="Lander E."/>
            <person name="Langley C.H."/>
            <person name="Lapoint R."/>
            <person name="Lazzaro B.P."/>
            <person name="Lee S.J."/>
            <person name="Levesque L."/>
            <person name="Li R."/>
            <person name="Lin C.F."/>
            <person name="Lin M.F."/>
            <person name="Lindblad-Toh K."/>
            <person name="Llopart A."/>
            <person name="Long M."/>
            <person name="Low L."/>
            <person name="Lozovsky E."/>
            <person name="Lu J."/>
            <person name="Luo M."/>
            <person name="Machado C.A."/>
            <person name="Makalowski W."/>
            <person name="Marzo M."/>
            <person name="Matsuda M."/>
            <person name="Matzkin L."/>
            <person name="McAllister B."/>
            <person name="McBride C.S."/>
            <person name="McKernan B."/>
            <person name="McKernan K."/>
            <person name="Mendez-Lago M."/>
            <person name="Minx P."/>
            <person name="Mollenhauer M.U."/>
            <person name="Montooth K."/>
            <person name="Mount S.M."/>
            <person name="Mu X."/>
            <person name="Myers E."/>
            <person name="Negre B."/>
            <person name="Newfeld S."/>
            <person name="Nielsen R."/>
            <person name="Noor M.A."/>
            <person name="O'Grady P."/>
            <person name="Pachter L."/>
            <person name="Papaceit M."/>
            <person name="Parisi M.J."/>
            <person name="Parisi M."/>
            <person name="Parts L."/>
            <person name="Pedersen J.S."/>
            <person name="Pesole G."/>
            <person name="Phillippy A.M."/>
            <person name="Ponting C.P."/>
            <person name="Pop M."/>
            <person name="Porcelli D."/>
            <person name="Powell J.R."/>
            <person name="Prohaska S."/>
            <person name="Pruitt K."/>
            <person name="Puig M."/>
            <person name="Quesneville H."/>
            <person name="Ram K.R."/>
            <person name="Rand D."/>
            <person name="Rasmussen M.D."/>
            <person name="Reed L.K."/>
            <person name="Reenan R."/>
            <person name="Reily A."/>
            <person name="Remington K.A."/>
            <person name="Rieger T.T."/>
            <person name="Ritchie M.G."/>
            <person name="Robin C."/>
            <person name="Rogers Y.H."/>
            <person name="Rohde C."/>
            <person name="Rozas J."/>
            <person name="Rubenfield M.J."/>
            <person name="Ruiz A."/>
            <person name="Russo S."/>
            <person name="Salzberg S.L."/>
            <person name="Sanchez-Gracia A."/>
            <person name="Saranga D.J."/>
            <person name="Sato H."/>
            <person name="Schaeffer S.W."/>
            <person name="Schatz M.C."/>
            <person name="Schlenke T."/>
            <person name="Schwartz R."/>
            <person name="Segarra C."/>
            <person name="Singh R.S."/>
            <person name="Sirot L."/>
            <person name="Sirota M."/>
            <person name="Sisneros N.B."/>
            <person name="Smith C.D."/>
            <person name="Smith T.F."/>
            <person name="Spieth J."/>
            <person name="Stage D.E."/>
            <person name="Stark A."/>
            <person name="Stephan W."/>
            <person name="Strausberg R.L."/>
            <person name="Strempel S."/>
            <person name="Sturgill D."/>
            <person name="Sutton G."/>
            <person name="Sutton G.G."/>
            <person name="Tao W."/>
            <person name="Teichmann S."/>
            <person name="Tobari Y.N."/>
            <person name="Tomimura Y."/>
            <person name="Tsolas J.M."/>
            <person name="Valente V.L."/>
            <person name="Venter E."/>
            <person name="Venter J.C."/>
            <person name="Vicario S."/>
            <person name="Vieira F.G."/>
            <person name="Vilella A.J."/>
            <person name="Villasante A."/>
            <person name="Walenz B."/>
            <person name="Wang J."/>
            <person name="Wasserman M."/>
            <person name="Watts T."/>
            <person name="Wilson D."/>
            <person name="Wilson R.K."/>
            <person name="Wing R.A."/>
            <person name="Wolfner M.F."/>
            <person name="Wong A."/>
            <person name="Wong G.K."/>
            <person name="Wu C.I."/>
            <person name="Wu G."/>
            <person name="Yamamoto D."/>
            <person name="Yang H.P."/>
            <person name="Yang S.P."/>
            <person name="Yorke J.A."/>
            <person name="Yoshida K."/>
            <person name="Zdobnov E."/>
            <person name="Zhang P."/>
            <person name="Zhang Y."/>
            <person name="Zimin A.V."/>
            <person name="Baldwin J."/>
            <person name="Abdouelleil A."/>
            <person name="Abdulkadir J."/>
            <person name="Abebe A."/>
            <person name="Abera B."/>
            <person name="Abreu J."/>
            <person name="Acer S.C."/>
            <person name="Aftuck L."/>
            <person name="Alexander A."/>
            <person name="An P."/>
            <person name="Anderson E."/>
            <person name="Anderson S."/>
            <person name="Arachi H."/>
            <person name="Azer M."/>
            <person name="Bachantsang P."/>
            <person name="Barry A."/>
            <person name="Bayul T."/>
            <person name="Berlin A."/>
            <person name="Bessette D."/>
            <person name="Bloom T."/>
            <person name="Blye J."/>
            <person name="Boguslavskiy L."/>
            <person name="Bonnet C."/>
            <person name="Boukhgalter B."/>
            <person name="Bourzgui I."/>
            <person name="Brown A."/>
            <person name="Cahill P."/>
            <person name="Channer S."/>
            <person name="Cheshatsang Y."/>
            <person name="Chuda L."/>
            <person name="Citroen M."/>
            <person name="Collymore A."/>
            <person name="Cooke P."/>
            <person name="Costello M."/>
            <person name="D'Aco K."/>
            <person name="Daza R."/>
            <person name="De Haan G."/>
            <person name="DeGray S."/>
            <person name="DeMaso C."/>
            <person name="Dhargay N."/>
            <person name="Dooley K."/>
            <person name="Dooley E."/>
            <person name="Doricent M."/>
            <person name="Dorje P."/>
            <person name="Dorjee K."/>
            <person name="Dupes A."/>
            <person name="Elong R."/>
            <person name="Falk J."/>
            <person name="Farina A."/>
            <person name="Faro S."/>
            <person name="Ferguson D."/>
            <person name="Fisher S."/>
            <person name="Foley C.D."/>
            <person name="Franke A."/>
            <person name="Friedrich D."/>
            <person name="Gadbois L."/>
            <person name="Gearin G."/>
            <person name="Gearin C.R."/>
            <person name="Giannoukos G."/>
            <person name="Goode T."/>
            <person name="Graham J."/>
            <person name="Grandbois E."/>
            <person name="Grewal S."/>
            <person name="Gyaltsen K."/>
            <person name="Hafez N."/>
            <person name="Hagos B."/>
            <person name="Hall J."/>
            <person name="Henson C."/>
            <person name="Hollinger A."/>
            <person name="Honan T."/>
            <person name="Huard M.D."/>
            <person name="Hughes L."/>
            <person name="Hurhula B."/>
            <person name="Husby M.E."/>
            <person name="Kamat A."/>
            <person name="Kanga B."/>
            <person name="Kashin S."/>
            <person name="Khazanovich D."/>
            <person name="Kisner P."/>
            <person name="Lance K."/>
            <person name="Lara M."/>
            <person name="Lee W."/>
            <person name="Lennon N."/>
            <person name="Letendre F."/>
            <person name="LeVine R."/>
            <person name="Lipovsky A."/>
            <person name="Liu X."/>
            <person name="Liu J."/>
            <person name="Liu S."/>
            <person name="Lokyitsang T."/>
            <person name="Lokyitsang Y."/>
            <person name="Lubonja R."/>
            <person name="Lui A."/>
            <person name="MacDonald P."/>
            <person name="Magnisalis V."/>
            <person name="Maru K."/>
            <person name="Matthews C."/>
            <person name="McCusker W."/>
            <person name="McDonough S."/>
            <person name="Mehta T."/>
            <person name="Meldrim J."/>
            <person name="Meneus L."/>
            <person name="Mihai O."/>
            <person name="Mihalev A."/>
            <person name="Mihova T."/>
            <person name="Mittelman R."/>
            <person name="Mlenga V."/>
            <person name="Montmayeur A."/>
            <person name="Mulrain L."/>
            <person name="Navidi A."/>
            <person name="Naylor J."/>
            <person name="Negash T."/>
            <person name="Nguyen T."/>
            <person name="Nguyen N."/>
            <person name="Nicol R."/>
            <person name="Norbu C."/>
            <person name="Norbu N."/>
            <person name="Novod N."/>
            <person name="O'Neill B."/>
            <person name="Osman S."/>
            <person name="Markiewicz E."/>
            <person name="Oyono O.L."/>
            <person name="Patti C."/>
            <person name="Phunkhang P."/>
            <person name="Pierre F."/>
            <person name="Priest M."/>
            <person name="Raghuraman S."/>
            <person name="Rege F."/>
            <person name="Reyes R."/>
            <person name="Rise C."/>
            <person name="Rogov P."/>
            <person name="Ross K."/>
            <person name="Ryan E."/>
            <person name="Settipalli S."/>
            <person name="Shea T."/>
            <person name="Sherpa N."/>
            <person name="Shi L."/>
            <person name="Shih D."/>
            <person name="Sparrow T."/>
            <person name="Spaulding J."/>
            <person name="Stalker J."/>
            <person name="Stange-Thomann N."/>
            <person name="Stavropoulos S."/>
            <person name="Stone C."/>
            <person name="Strader C."/>
            <person name="Tesfaye S."/>
            <person name="Thomson T."/>
            <person name="Thoulutsang Y."/>
            <person name="Thoulutsang D."/>
            <person name="Topham K."/>
            <person name="Topping I."/>
            <person name="Tsamla T."/>
            <person name="Vassiliev H."/>
            <person name="Vo A."/>
            <person name="Wangchuk T."/>
            <person name="Wangdi T."/>
            <person name="Weiand M."/>
            <person name="Wilkinson J."/>
            <person name="Wilson A."/>
            <person name="Yadav S."/>
            <person name="Young G."/>
            <person name="Yu Q."/>
            <person name="Zembek L."/>
            <person name="Zhong D."/>
            <person name="Zimmer A."/>
            <person name="Zwirko Z."/>
            <person name="Jaffe D.B."/>
            <person name="Alvarez P."/>
            <person name="Brockman W."/>
            <person name="Butler J."/>
            <person name="Chin C."/>
            <person name="Gnerre S."/>
            <person name="Grabherr M."/>
            <person name="Kleber M."/>
            <person name="Mauceli E."/>
            <person name="MacCallum I."/>
        </authorList>
    </citation>
    <scope>NUCLEOTIDE SEQUENCE [LARGE SCALE GENOMIC DNA]</scope>
    <source>
        <strain evidence="6">Tucson 15081-1352.22</strain>
    </source>
</reference>
<organism evidence="5 6">
    <name type="scientific">Drosophila mojavensis</name>
    <name type="common">Fruit fly</name>
    <dbReference type="NCBI Taxonomy" id="7230"/>
    <lineage>
        <taxon>Eukaryota</taxon>
        <taxon>Metazoa</taxon>
        <taxon>Ecdysozoa</taxon>
        <taxon>Arthropoda</taxon>
        <taxon>Hexapoda</taxon>
        <taxon>Insecta</taxon>
        <taxon>Pterygota</taxon>
        <taxon>Neoptera</taxon>
        <taxon>Endopterygota</taxon>
        <taxon>Diptera</taxon>
        <taxon>Brachycera</taxon>
        <taxon>Muscomorpha</taxon>
        <taxon>Ephydroidea</taxon>
        <taxon>Drosophilidae</taxon>
        <taxon>Drosophila</taxon>
    </lineage>
</organism>
<keyword evidence="6" id="KW-1185">Reference proteome</keyword>
<dbReference type="KEGG" id="dmo:Dmoj_GI12697"/>
<dbReference type="OMA" id="YAFYYET"/>
<dbReference type="HOGENOM" id="CLU_2099382_0_0_1"/>
<evidence type="ECO:0000256" key="2">
    <source>
        <dbReference type="PROSITE-ProRule" id="PRU00497"/>
    </source>
</evidence>
<feature type="region of interest" description="Disordered" evidence="3">
    <location>
        <begin position="97"/>
        <end position="116"/>
    </location>
</feature>
<protein>
    <submittedName>
        <fullName evidence="5">Uncharacterized protein</fullName>
    </submittedName>
</protein>
<dbReference type="InterPro" id="IPR050468">
    <property type="entry name" value="Cuticle_Struct_Prot"/>
</dbReference>
<sequence length="116" mass="12899">MLGLIILMVSSICIWHYAEALPSGSKSQVFGNSKCMFRRSYETIDGISRQETAELKHAGTDLEAIAVQGSIHWVEPNGVHYELSYLADENGFQSRAKQQAKQLPLPKSDPITDLMC</sequence>
<dbReference type="Proteomes" id="UP000009192">
    <property type="component" value="Unassembled WGS sequence"/>
</dbReference>
<evidence type="ECO:0000313" key="6">
    <source>
        <dbReference type="Proteomes" id="UP000009192"/>
    </source>
</evidence>
<evidence type="ECO:0000313" key="5">
    <source>
        <dbReference type="EMBL" id="EDW17488.1"/>
    </source>
</evidence>
<gene>
    <name evidence="5" type="primary">Dmoj\GI12697</name>
    <name evidence="5" type="ORF">Dmoj_GI12697</name>
</gene>
<keyword evidence="1 2" id="KW-0193">Cuticle</keyword>
<feature type="signal peptide" evidence="4">
    <location>
        <begin position="1"/>
        <end position="20"/>
    </location>
</feature>
<dbReference type="OrthoDB" id="7255276at2759"/>